<evidence type="ECO:0000313" key="4">
    <source>
        <dbReference type="EMBL" id="TYJ56868.1"/>
    </source>
</evidence>
<dbReference type="SUPFAM" id="SSF56112">
    <property type="entry name" value="Protein kinase-like (PK-like)"/>
    <property type="match status" value="1"/>
</dbReference>
<dbReference type="PANTHER" id="PTHR12149:SF8">
    <property type="entry name" value="PROTEIN-RIBULOSAMINE 3-KINASE"/>
    <property type="match status" value="1"/>
</dbReference>
<dbReference type="InterPro" id="IPR011009">
    <property type="entry name" value="Kinase-like_dom_sf"/>
</dbReference>
<comment type="caution">
    <text evidence="4">The sequence shown here is derived from an EMBL/GenBank/DDBJ whole genome shotgun (WGS) entry which is preliminary data.</text>
</comment>
<dbReference type="EMBL" id="NIDF01000019">
    <property type="protein sequence ID" value="TYJ56868.1"/>
    <property type="molecule type" value="Genomic_DNA"/>
</dbReference>
<evidence type="ECO:0000313" key="5">
    <source>
        <dbReference type="Proteomes" id="UP000322245"/>
    </source>
</evidence>
<gene>
    <name evidence="4" type="ORF">B9479_002479</name>
</gene>
<dbReference type="PIRSF" id="PIRSF006221">
    <property type="entry name" value="Ketosamine-3-kinase"/>
    <property type="match status" value="1"/>
</dbReference>
<dbReference type="Proteomes" id="UP000322245">
    <property type="component" value="Unassembled WGS sequence"/>
</dbReference>
<comment type="similarity">
    <text evidence="3">Belongs to the fructosamine kinase family.</text>
</comment>
<keyword evidence="3" id="KW-0418">Kinase</keyword>
<keyword evidence="5" id="KW-1185">Reference proteome</keyword>
<dbReference type="Pfam" id="PF03881">
    <property type="entry name" value="Fructosamin_kin"/>
    <property type="match status" value="1"/>
</dbReference>
<organism evidence="4 5">
    <name type="scientific">Cryptococcus floricola</name>
    <dbReference type="NCBI Taxonomy" id="2591691"/>
    <lineage>
        <taxon>Eukaryota</taxon>
        <taxon>Fungi</taxon>
        <taxon>Dikarya</taxon>
        <taxon>Basidiomycota</taxon>
        <taxon>Agaricomycotina</taxon>
        <taxon>Tremellomycetes</taxon>
        <taxon>Tremellales</taxon>
        <taxon>Cryptococcaceae</taxon>
        <taxon>Cryptococcus</taxon>
    </lineage>
</organism>
<evidence type="ECO:0000256" key="1">
    <source>
        <dbReference type="ARBA" id="ARBA00011961"/>
    </source>
</evidence>
<accession>A0A5D3B198</accession>
<sequence>MPTLNPTIEHIFASAGIPASDLSPASSSGVVTQVSTGRQFFTKTQGDVVQMRGEFAGLRAMAATSHALVPEVIGFEVSDNGNSSSMVSQYFDLSSARGGHTQRGLGKKLAQMHTVPPKEMWEEIGYDKGKYGFGVKTHCGVSEQDNGWNEDWEGFWRDQRLGFLVDKIGDKGISSLFEQLKSKAIPLLLSPSSFSPPPNPVINHGDLWSGNAGYDEATSEAVVFDPASYWGHNESDLGVTHMFGGFSSEFYEEYHKIHPRSSPNYDERQKLYELYHHLNHTFMFGGAYRSGTERIMRDLIAWADKQ</sequence>
<protein>
    <recommendedName>
        <fullName evidence="1">protein-ribulosamine 3-kinase</fullName>
        <ecNumber evidence="1">2.7.1.172</ecNumber>
    </recommendedName>
</protein>
<keyword evidence="3" id="KW-0808">Transferase</keyword>
<dbReference type="Gene3D" id="3.90.1200.10">
    <property type="match status" value="1"/>
</dbReference>
<reference evidence="4 5" key="1">
    <citation type="submission" date="2017-05" db="EMBL/GenBank/DDBJ databases">
        <title>The Genome Sequence of Tsuchiyaea wingfieldii DSM 27421.</title>
        <authorList>
            <person name="Cuomo C."/>
            <person name="Passer A."/>
            <person name="Billmyre B."/>
            <person name="Heitman J."/>
        </authorList>
    </citation>
    <scope>NUCLEOTIDE SEQUENCE [LARGE SCALE GENOMIC DNA]</scope>
    <source>
        <strain evidence="4 5">DSM 27421</strain>
    </source>
</reference>
<dbReference type="InterPro" id="IPR016477">
    <property type="entry name" value="Fructo-/Ketosamine-3-kinase"/>
</dbReference>
<dbReference type="GO" id="GO:0016301">
    <property type="term" value="F:kinase activity"/>
    <property type="evidence" value="ECO:0007669"/>
    <property type="project" value="UniProtKB-UniRule"/>
</dbReference>
<dbReference type="EC" id="2.7.1.172" evidence="1"/>
<dbReference type="AlphaFoldDB" id="A0A5D3B198"/>
<evidence type="ECO:0000256" key="3">
    <source>
        <dbReference type="PIRNR" id="PIRNR006221"/>
    </source>
</evidence>
<evidence type="ECO:0000256" key="2">
    <source>
        <dbReference type="ARBA" id="ARBA00048655"/>
    </source>
</evidence>
<comment type="catalytic activity">
    <reaction evidence="2">
        <text>N(6)-D-ribulosyl-L-lysyl-[protein] + ATP = N(6)-(3-O-phospho-D-ribulosyl)-L-lysyl-[protein] + ADP + H(+)</text>
        <dbReference type="Rhea" id="RHEA:48432"/>
        <dbReference type="Rhea" id="RHEA-COMP:12103"/>
        <dbReference type="Rhea" id="RHEA-COMP:12104"/>
        <dbReference type="ChEBI" id="CHEBI:15378"/>
        <dbReference type="ChEBI" id="CHEBI:30616"/>
        <dbReference type="ChEBI" id="CHEBI:90418"/>
        <dbReference type="ChEBI" id="CHEBI:90420"/>
        <dbReference type="ChEBI" id="CHEBI:456216"/>
        <dbReference type="EC" id="2.7.1.172"/>
    </reaction>
    <physiologicalReaction direction="left-to-right" evidence="2">
        <dbReference type="Rhea" id="RHEA:48433"/>
    </physiologicalReaction>
</comment>
<proteinExistence type="inferred from homology"/>
<dbReference type="GO" id="GO:0102193">
    <property type="term" value="F:protein-ribulosamine 3-kinase activity"/>
    <property type="evidence" value="ECO:0007669"/>
    <property type="project" value="UniProtKB-EC"/>
</dbReference>
<dbReference type="PANTHER" id="PTHR12149">
    <property type="entry name" value="FRUCTOSAMINE 3 KINASE-RELATED PROTEIN"/>
    <property type="match status" value="1"/>
</dbReference>
<name>A0A5D3B198_9TREE</name>